<keyword evidence="2" id="KW-1185">Reference proteome</keyword>
<reference evidence="1" key="1">
    <citation type="submission" date="2023-03" db="EMBL/GenBank/DDBJ databases">
        <title>Massive genome expansion in bonnet fungi (Mycena s.s.) driven by repeated elements and novel gene families across ecological guilds.</title>
        <authorList>
            <consortium name="Lawrence Berkeley National Laboratory"/>
            <person name="Harder C.B."/>
            <person name="Miyauchi S."/>
            <person name="Viragh M."/>
            <person name="Kuo A."/>
            <person name="Thoen E."/>
            <person name="Andreopoulos B."/>
            <person name="Lu D."/>
            <person name="Skrede I."/>
            <person name="Drula E."/>
            <person name="Henrissat B."/>
            <person name="Morin E."/>
            <person name="Kohler A."/>
            <person name="Barry K."/>
            <person name="LaButti K."/>
            <person name="Morin E."/>
            <person name="Salamov A."/>
            <person name="Lipzen A."/>
            <person name="Mereny Z."/>
            <person name="Hegedus B."/>
            <person name="Baldrian P."/>
            <person name="Stursova M."/>
            <person name="Weitz H."/>
            <person name="Taylor A."/>
            <person name="Grigoriev I.V."/>
            <person name="Nagy L.G."/>
            <person name="Martin F."/>
            <person name="Kauserud H."/>
        </authorList>
    </citation>
    <scope>NUCLEOTIDE SEQUENCE</scope>
    <source>
        <strain evidence="1">CBHHK002</strain>
    </source>
</reference>
<sequence length="148" mass="16956">MIVPMSSLFTHILYNCELTLSGTRDSASGGPQSDIRKLVHSPAVGFPWSNDWDDWPLLKDLFAEPSPRIELLKDVYGLSGTIEPLVYAPGAPDQYFMFTVGGWYYFRSDEELFVHETEFVLPKEFLDHALKEQENQPKLKVPMLSREM</sequence>
<protein>
    <submittedName>
        <fullName evidence="1">Uncharacterized protein</fullName>
    </submittedName>
</protein>
<proteinExistence type="predicted"/>
<name>A0AAD7F1Y2_9AGAR</name>
<dbReference type="EMBL" id="JARIHO010000005">
    <property type="protein sequence ID" value="KAJ7360729.1"/>
    <property type="molecule type" value="Genomic_DNA"/>
</dbReference>
<comment type="caution">
    <text evidence="1">The sequence shown here is derived from an EMBL/GenBank/DDBJ whole genome shotgun (WGS) entry which is preliminary data.</text>
</comment>
<dbReference type="Proteomes" id="UP001218218">
    <property type="component" value="Unassembled WGS sequence"/>
</dbReference>
<evidence type="ECO:0000313" key="1">
    <source>
        <dbReference type="EMBL" id="KAJ7360729.1"/>
    </source>
</evidence>
<accession>A0AAD7F1Y2</accession>
<dbReference type="AlphaFoldDB" id="A0AAD7F1Y2"/>
<gene>
    <name evidence="1" type="ORF">DFH08DRAFT_800173</name>
</gene>
<evidence type="ECO:0000313" key="2">
    <source>
        <dbReference type="Proteomes" id="UP001218218"/>
    </source>
</evidence>
<organism evidence="1 2">
    <name type="scientific">Mycena albidolilacea</name>
    <dbReference type="NCBI Taxonomy" id="1033008"/>
    <lineage>
        <taxon>Eukaryota</taxon>
        <taxon>Fungi</taxon>
        <taxon>Dikarya</taxon>
        <taxon>Basidiomycota</taxon>
        <taxon>Agaricomycotina</taxon>
        <taxon>Agaricomycetes</taxon>
        <taxon>Agaricomycetidae</taxon>
        <taxon>Agaricales</taxon>
        <taxon>Marasmiineae</taxon>
        <taxon>Mycenaceae</taxon>
        <taxon>Mycena</taxon>
    </lineage>
</organism>